<dbReference type="AlphaFoldDB" id="A0A2P2MD03"/>
<proteinExistence type="predicted"/>
<name>A0A2P2MD03_RHIMU</name>
<protein>
    <submittedName>
        <fullName evidence="1">Mitochondrial import receptor subunit TOM40-1-like</fullName>
    </submittedName>
</protein>
<reference evidence="1" key="1">
    <citation type="submission" date="2018-02" db="EMBL/GenBank/DDBJ databases">
        <title>Rhizophora mucronata_Transcriptome.</title>
        <authorList>
            <person name="Meera S.P."/>
            <person name="Sreeshan A."/>
            <person name="Augustine A."/>
        </authorList>
    </citation>
    <scope>NUCLEOTIDE SEQUENCE</scope>
    <source>
        <tissue evidence="1">Leaf</tissue>
    </source>
</reference>
<dbReference type="EMBL" id="GGEC01047604">
    <property type="protein sequence ID" value="MBX28088.1"/>
    <property type="molecule type" value="Transcribed_RNA"/>
</dbReference>
<evidence type="ECO:0000313" key="1">
    <source>
        <dbReference type="EMBL" id="MBX28088.1"/>
    </source>
</evidence>
<keyword evidence="1" id="KW-0675">Receptor</keyword>
<organism evidence="1">
    <name type="scientific">Rhizophora mucronata</name>
    <name type="common">Asiatic mangrove</name>
    <dbReference type="NCBI Taxonomy" id="61149"/>
    <lineage>
        <taxon>Eukaryota</taxon>
        <taxon>Viridiplantae</taxon>
        <taxon>Streptophyta</taxon>
        <taxon>Embryophyta</taxon>
        <taxon>Tracheophyta</taxon>
        <taxon>Spermatophyta</taxon>
        <taxon>Magnoliopsida</taxon>
        <taxon>eudicotyledons</taxon>
        <taxon>Gunneridae</taxon>
        <taxon>Pentapetalae</taxon>
        <taxon>rosids</taxon>
        <taxon>fabids</taxon>
        <taxon>Malpighiales</taxon>
        <taxon>Rhizophoraceae</taxon>
        <taxon>Rhizophora</taxon>
    </lineage>
</organism>
<sequence>MLKQDKRPLIQRTTIRARWGNEQPCSLRILFDKTNLQWSNHMMHMQEGTSQTSDS</sequence>
<accession>A0A2P2MD03</accession>